<sequence length="68" mass="7468">GPTESVCGHAHRFAQLPVVSAPRVLPPHPVQPAGPRRGKRRAARRGAALARRAGRAHLLRQRQPVFRL</sequence>
<evidence type="ECO:0000313" key="1">
    <source>
        <dbReference type="EMBL" id="GFD59214.1"/>
    </source>
</evidence>
<comment type="caution">
    <text evidence="1">The sequence shown here is derived from an EMBL/GenBank/DDBJ whole genome shotgun (WGS) entry which is preliminary data.</text>
</comment>
<feature type="non-terminal residue" evidence="1">
    <location>
        <position position="1"/>
    </location>
</feature>
<organism evidence="1">
    <name type="scientific">Tanacetum cinerariifolium</name>
    <name type="common">Dalmatian daisy</name>
    <name type="synonym">Chrysanthemum cinerariifolium</name>
    <dbReference type="NCBI Taxonomy" id="118510"/>
    <lineage>
        <taxon>Eukaryota</taxon>
        <taxon>Viridiplantae</taxon>
        <taxon>Streptophyta</taxon>
        <taxon>Embryophyta</taxon>
        <taxon>Tracheophyta</taxon>
        <taxon>Spermatophyta</taxon>
        <taxon>Magnoliopsida</taxon>
        <taxon>eudicotyledons</taxon>
        <taxon>Gunneridae</taxon>
        <taxon>Pentapetalae</taxon>
        <taxon>asterids</taxon>
        <taxon>campanulids</taxon>
        <taxon>Asterales</taxon>
        <taxon>Asteraceae</taxon>
        <taxon>Asteroideae</taxon>
        <taxon>Anthemideae</taxon>
        <taxon>Anthemidinae</taxon>
        <taxon>Tanacetum</taxon>
    </lineage>
</organism>
<dbReference type="AlphaFoldDB" id="A0A699XT69"/>
<dbReference type="EMBL" id="BKCJ011862272">
    <property type="protein sequence ID" value="GFD59214.1"/>
    <property type="molecule type" value="Genomic_DNA"/>
</dbReference>
<reference evidence="1" key="1">
    <citation type="journal article" date="2019" name="Sci. Rep.">
        <title>Draft genome of Tanacetum cinerariifolium, the natural source of mosquito coil.</title>
        <authorList>
            <person name="Yamashiro T."/>
            <person name="Shiraishi A."/>
            <person name="Satake H."/>
            <person name="Nakayama K."/>
        </authorList>
    </citation>
    <scope>NUCLEOTIDE SEQUENCE</scope>
</reference>
<name>A0A699XT69_TANCI</name>
<accession>A0A699XT69</accession>
<protein>
    <submittedName>
        <fullName evidence="1">Uncharacterized protein</fullName>
    </submittedName>
</protein>
<gene>
    <name evidence="1" type="ORF">Tci_931183</name>
</gene>
<proteinExistence type="predicted"/>